<accession>A0A1H9I153</accession>
<evidence type="ECO:0000313" key="7">
    <source>
        <dbReference type="EMBL" id="SEQ68341.1"/>
    </source>
</evidence>
<dbReference type="InterPro" id="IPR058031">
    <property type="entry name" value="AAA_lid_NorR"/>
</dbReference>
<dbReference type="PANTHER" id="PTHR32071:SF35">
    <property type="entry name" value="ANAEROBIC NITRIC OXIDE REDUCTASE TRANSCRIPTION REGULATOR NORR"/>
    <property type="match status" value="1"/>
</dbReference>
<keyword evidence="2" id="KW-0067">ATP-binding</keyword>
<evidence type="ECO:0000256" key="1">
    <source>
        <dbReference type="ARBA" id="ARBA00022741"/>
    </source>
</evidence>
<dbReference type="GO" id="GO:0043565">
    <property type="term" value="F:sequence-specific DNA binding"/>
    <property type="evidence" value="ECO:0007669"/>
    <property type="project" value="InterPro"/>
</dbReference>
<sequence>MTTSTLLAALVPLVADLSQELPERERYRRLLQAVRALFPCDAVALLRLEGEWLVPLAMDGLSSDALGRRFRVSAHPRLQALLQAGQPTHFPLGSDLPDPYDGLIEGVSGHLEVHDCMGCALAVEGQPWGLLTLDALVPGQFTPAHLAALRAFSDLAAATVAAAMRINRLAARADNEHLRAESYRLAASGGGSAHQLMGHSLALQQLLHEIEVVGPSDLTVLISGETGVGKELVARALHARSRRANRPLISLNCAALPDTLVESELFGHVRGAFTGAVQERQGKFELADGGTLFLDEVGELPLPVQAKLLRVLQSGQLQRLGSDREHHVDVRLIVATNRDLVAEVRAGRMRADIYHRLSVYPLPVPALRERGRDVLMLSGFFLEENRTRLGLGSLRLDREAQAALLAYDWPGNVRELEHLIGRSVLKALGRHRPRPRILTLTAADLGLREFVPFVGPVVAAAPVPLASAVPQGQGLRAAVDAFERQLVQDCLQRHDYHWAAAARELRIDRANLARLAKRLGLKQDGSANA</sequence>
<dbReference type="PROSITE" id="PS00676">
    <property type="entry name" value="SIGMA54_INTERACT_2"/>
    <property type="match status" value="1"/>
</dbReference>
<evidence type="ECO:0000256" key="5">
    <source>
        <dbReference type="ARBA" id="ARBA00023163"/>
    </source>
</evidence>
<dbReference type="InterPro" id="IPR009057">
    <property type="entry name" value="Homeodomain-like_sf"/>
</dbReference>
<keyword evidence="8" id="KW-1185">Reference proteome</keyword>
<dbReference type="InterPro" id="IPR025944">
    <property type="entry name" value="Sigma_54_int_dom_CS"/>
</dbReference>
<dbReference type="SMART" id="SM00382">
    <property type="entry name" value="AAA"/>
    <property type="match status" value="1"/>
</dbReference>
<evidence type="ECO:0000259" key="6">
    <source>
        <dbReference type="PROSITE" id="PS50045"/>
    </source>
</evidence>
<dbReference type="STRING" id="180197.SAMN02982919_00983"/>
<dbReference type="InterPro" id="IPR029016">
    <property type="entry name" value="GAF-like_dom_sf"/>
</dbReference>
<dbReference type="InterPro" id="IPR025662">
    <property type="entry name" value="Sigma_54_int_dom_ATP-bd_1"/>
</dbReference>
<dbReference type="Gene3D" id="1.10.10.60">
    <property type="entry name" value="Homeodomain-like"/>
    <property type="match status" value="1"/>
</dbReference>
<organism evidence="7 8">
    <name type="scientific">Giesbergeria anulus</name>
    <dbReference type="NCBI Taxonomy" id="180197"/>
    <lineage>
        <taxon>Bacteria</taxon>
        <taxon>Pseudomonadati</taxon>
        <taxon>Pseudomonadota</taxon>
        <taxon>Betaproteobacteria</taxon>
        <taxon>Burkholderiales</taxon>
        <taxon>Comamonadaceae</taxon>
        <taxon>Giesbergeria</taxon>
    </lineage>
</organism>
<dbReference type="NCBIfam" id="NF003451">
    <property type="entry name" value="PRK05022.1"/>
    <property type="match status" value="1"/>
</dbReference>
<dbReference type="FunFam" id="3.40.50.300:FF:000006">
    <property type="entry name" value="DNA-binding transcriptional regulator NtrC"/>
    <property type="match status" value="1"/>
</dbReference>
<dbReference type="PROSITE" id="PS00675">
    <property type="entry name" value="SIGMA54_INTERACT_1"/>
    <property type="match status" value="1"/>
</dbReference>
<name>A0A1H9I153_9BURK</name>
<reference evidence="7 8" key="1">
    <citation type="submission" date="2016-10" db="EMBL/GenBank/DDBJ databases">
        <authorList>
            <person name="de Groot N.N."/>
        </authorList>
    </citation>
    <scope>NUCLEOTIDE SEQUENCE [LARGE SCALE GENOMIC DNA]</scope>
    <source>
        <strain evidence="7 8">ATCC 35958</strain>
    </source>
</reference>
<dbReference type="Gene3D" id="3.30.450.40">
    <property type="match status" value="1"/>
</dbReference>
<dbReference type="Pfam" id="PF01590">
    <property type="entry name" value="GAF"/>
    <property type="match status" value="1"/>
</dbReference>
<keyword evidence="4" id="KW-0238">DNA-binding</keyword>
<keyword evidence="3" id="KW-0805">Transcription regulation</keyword>
<dbReference type="InterPro" id="IPR027417">
    <property type="entry name" value="P-loop_NTPase"/>
</dbReference>
<dbReference type="SMART" id="SM00065">
    <property type="entry name" value="GAF"/>
    <property type="match status" value="1"/>
</dbReference>
<dbReference type="GO" id="GO:0005524">
    <property type="term" value="F:ATP binding"/>
    <property type="evidence" value="ECO:0007669"/>
    <property type="project" value="UniProtKB-KW"/>
</dbReference>
<dbReference type="Pfam" id="PF25601">
    <property type="entry name" value="AAA_lid_14"/>
    <property type="match status" value="1"/>
</dbReference>
<evidence type="ECO:0000256" key="2">
    <source>
        <dbReference type="ARBA" id="ARBA00022840"/>
    </source>
</evidence>
<dbReference type="EMBL" id="FOGD01000002">
    <property type="protein sequence ID" value="SEQ68341.1"/>
    <property type="molecule type" value="Genomic_DNA"/>
</dbReference>
<evidence type="ECO:0000256" key="3">
    <source>
        <dbReference type="ARBA" id="ARBA00023015"/>
    </source>
</evidence>
<protein>
    <submittedName>
        <fullName evidence="7">Anaerobic nitric oxide reductase transcription regulator</fullName>
    </submittedName>
</protein>
<gene>
    <name evidence="7" type="ORF">SAMN02982919_00983</name>
</gene>
<dbReference type="AlphaFoldDB" id="A0A1H9I153"/>
<evidence type="ECO:0000313" key="8">
    <source>
        <dbReference type="Proteomes" id="UP000199766"/>
    </source>
</evidence>
<dbReference type="PROSITE" id="PS50045">
    <property type="entry name" value="SIGMA54_INTERACT_4"/>
    <property type="match status" value="1"/>
</dbReference>
<dbReference type="Pfam" id="PF00158">
    <property type="entry name" value="Sigma54_activat"/>
    <property type="match status" value="1"/>
</dbReference>
<dbReference type="SUPFAM" id="SSF52540">
    <property type="entry name" value="P-loop containing nucleoside triphosphate hydrolases"/>
    <property type="match status" value="1"/>
</dbReference>
<dbReference type="InterPro" id="IPR002078">
    <property type="entry name" value="Sigma_54_int"/>
</dbReference>
<dbReference type="OrthoDB" id="9761705at2"/>
<dbReference type="InterPro" id="IPR025943">
    <property type="entry name" value="Sigma_54_int_dom_ATP-bd_2"/>
</dbReference>
<dbReference type="SUPFAM" id="SSF55781">
    <property type="entry name" value="GAF domain-like"/>
    <property type="match status" value="1"/>
</dbReference>
<dbReference type="CDD" id="cd00009">
    <property type="entry name" value="AAA"/>
    <property type="match status" value="1"/>
</dbReference>
<dbReference type="InterPro" id="IPR003593">
    <property type="entry name" value="AAA+_ATPase"/>
</dbReference>
<evidence type="ECO:0000256" key="4">
    <source>
        <dbReference type="ARBA" id="ARBA00023125"/>
    </source>
</evidence>
<dbReference type="Pfam" id="PF02954">
    <property type="entry name" value="HTH_8"/>
    <property type="match status" value="1"/>
</dbReference>
<dbReference type="InterPro" id="IPR002197">
    <property type="entry name" value="HTH_Fis"/>
</dbReference>
<dbReference type="SUPFAM" id="SSF46689">
    <property type="entry name" value="Homeodomain-like"/>
    <property type="match status" value="1"/>
</dbReference>
<dbReference type="Gene3D" id="1.10.8.60">
    <property type="match status" value="1"/>
</dbReference>
<dbReference type="RefSeq" id="WP_091453724.1">
    <property type="nucleotide sequence ID" value="NZ_FOGD01000002.1"/>
</dbReference>
<dbReference type="PANTHER" id="PTHR32071">
    <property type="entry name" value="TRANSCRIPTIONAL REGULATORY PROTEIN"/>
    <property type="match status" value="1"/>
</dbReference>
<dbReference type="GO" id="GO:0006355">
    <property type="term" value="P:regulation of DNA-templated transcription"/>
    <property type="evidence" value="ECO:0007669"/>
    <property type="project" value="InterPro"/>
</dbReference>
<feature type="domain" description="Sigma-54 factor interaction" evidence="6">
    <location>
        <begin position="196"/>
        <end position="425"/>
    </location>
</feature>
<dbReference type="InterPro" id="IPR003018">
    <property type="entry name" value="GAF"/>
</dbReference>
<dbReference type="Gene3D" id="3.40.50.300">
    <property type="entry name" value="P-loop containing nucleotide triphosphate hydrolases"/>
    <property type="match status" value="1"/>
</dbReference>
<dbReference type="Proteomes" id="UP000199766">
    <property type="component" value="Unassembled WGS sequence"/>
</dbReference>
<proteinExistence type="predicted"/>
<keyword evidence="5" id="KW-0804">Transcription</keyword>
<dbReference type="PROSITE" id="PS00688">
    <property type="entry name" value="SIGMA54_INTERACT_3"/>
    <property type="match status" value="1"/>
</dbReference>
<keyword evidence="1" id="KW-0547">Nucleotide-binding</keyword>